<organism evidence="2 3">
    <name type="scientific">Protopolystoma xenopodis</name>
    <dbReference type="NCBI Taxonomy" id="117903"/>
    <lineage>
        <taxon>Eukaryota</taxon>
        <taxon>Metazoa</taxon>
        <taxon>Spiralia</taxon>
        <taxon>Lophotrochozoa</taxon>
        <taxon>Platyhelminthes</taxon>
        <taxon>Monogenea</taxon>
        <taxon>Polyopisthocotylea</taxon>
        <taxon>Polystomatidea</taxon>
        <taxon>Polystomatidae</taxon>
        <taxon>Protopolystoma</taxon>
    </lineage>
</organism>
<reference evidence="2" key="1">
    <citation type="submission" date="2018-11" db="EMBL/GenBank/DDBJ databases">
        <authorList>
            <consortium name="Pathogen Informatics"/>
        </authorList>
    </citation>
    <scope>NUCLEOTIDE SEQUENCE</scope>
</reference>
<comment type="caution">
    <text evidence="2">The sequence shown here is derived from an EMBL/GenBank/DDBJ whole genome shotgun (WGS) entry which is preliminary data.</text>
</comment>
<dbReference type="Proteomes" id="UP000784294">
    <property type="component" value="Unassembled WGS sequence"/>
</dbReference>
<protein>
    <submittedName>
        <fullName evidence="2">Uncharacterized protein</fullName>
    </submittedName>
</protein>
<dbReference type="EMBL" id="CAAALY010079562">
    <property type="protein sequence ID" value="VEL26331.1"/>
    <property type="molecule type" value="Genomic_DNA"/>
</dbReference>
<name>A0A448X2B5_9PLAT</name>
<accession>A0A448X2B5</accession>
<dbReference type="AlphaFoldDB" id="A0A448X2B5"/>
<feature type="region of interest" description="Disordered" evidence="1">
    <location>
        <begin position="84"/>
        <end position="103"/>
    </location>
</feature>
<gene>
    <name evidence="2" type="ORF">PXEA_LOCUS19771</name>
</gene>
<proteinExistence type="predicted"/>
<keyword evidence="3" id="KW-1185">Reference proteome</keyword>
<evidence type="ECO:0000313" key="3">
    <source>
        <dbReference type="Proteomes" id="UP000784294"/>
    </source>
</evidence>
<sequence length="176" mass="19854">MAKLYRGWRGHDPAFDPSRLVLGPRCAGESAVQSSLDGKTFCETKSSVKSSWLFQVVCSRSRRVMDESVHDASLAFQIACHAPQKSPTHPRRGTPRPIWTRNTENRPVPLRYMDSTQIGVAHLIVQINELYCRAYFMFSHFDVQPNLIQENMAICVVHPSRLTLGSKVNQPKSGQT</sequence>
<evidence type="ECO:0000256" key="1">
    <source>
        <dbReference type="SAM" id="MobiDB-lite"/>
    </source>
</evidence>
<evidence type="ECO:0000313" key="2">
    <source>
        <dbReference type="EMBL" id="VEL26331.1"/>
    </source>
</evidence>